<protein>
    <submittedName>
        <fullName evidence="1">Uncharacterized protein</fullName>
    </submittedName>
</protein>
<name>A0A0A9CI08_ARUDO</name>
<sequence>MLPLFPLHMVRNHYEHHVQNYIAVSLLRVVCAIERHFTPYSCFWFFWYTMRSFAI</sequence>
<organism evidence="1">
    <name type="scientific">Arundo donax</name>
    <name type="common">Giant reed</name>
    <name type="synonym">Donax arundinaceus</name>
    <dbReference type="NCBI Taxonomy" id="35708"/>
    <lineage>
        <taxon>Eukaryota</taxon>
        <taxon>Viridiplantae</taxon>
        <taxon>Streptophyta</taxon>
        <taxon>Embryophyta</taxon>
        <taxon>Tracheophyta</taxon>
        <taxon>Spermatophyta</taxon>
        <taxon>Magnoliopsida</taxon>
        <taxon>Liliopsida</taxon>
        <taxon>Poales</taxon>
        <taxon>Poaceae</taxon>
        <taxon>PACMAD clade</taxon>
        <taxon>Arundinoideae</taxon>
        <taxon>Arundineae</taxon>
        <taxon>Arundo</taxon>
    </lineage>
</organism>
<dbReference type="EMBL" id="GBRH01226768">
    <property type="protein sequence ID" value="JAD71127.1"/>
    <property type="molecule type" value="Transcribed_RNA"/>
</dbReference>
<proteinExistence type="predicted"/>
<dbReference type="AlphaFoldDB" id="A0A0A9CI08"/>
<reference evidence="1" key="1">
    <citation type="submission" date="2014-09" db="EMBL/GenBank/DDBJ databases">
        <authorList>
            <person name="Magalhaes I.L.F."/>
            <person name="Oliveira U."/>
            <person name="Santos F.R."/>
            <person name="Vidigal T.H.D.A."/>
            <person name="Brescovit A.D."/>
            <person name="Santos A.J."/>
        </authorList>
    </citation>
    <scope>NUCLEOTIDE SEQUENCE</scope>
    <source>
        <tissue evidence="1">Shoot tissue taken approximately 20 cm above the soil surface</tissue>
    </source>
</reference>
<evidence type="ECO:0000313" key="1">
    <source>
        <dbReference type="EMBL" id="JAD71127.1"/>
    </source>
</evidence>
<reference evidence="1" key="2">
    <citation type="journal article" date="2015" name="Data Brief">
        <title>Shoot transcriptome of the giant reed, Arundo donax.</title>
        <authorList>
            <person name="Barrero R.A."/>
            <person name="Guerrero F.D."/>
            <person name="Moolhuijzen P."/>
            <person name="Goolsby J.A."/>
            <person name="Tidwell J."/>
            <person name="Bellgard S.E."/>
            <person name="Bellgard M.I."/>
        </authorList>
    </citation>
    <scope>NUCLEOTIDE SEQUENCE</scope>
    <source>
        <tissue evidence="1">Shoot tissue taken approximately 20 cm above the soil surface</tissue>
    </source>
</reference>
<accession>A0A0A9CI08</accession>